<comment type="caution">
    <text evidence="1">The sequence shown here is derived from an EMBL/GenBank/DDBJ whole genome shotgun (WGS) entry which is preliminary data.</text>
</comment>
<dbReference type="Proteomes" id="UP000237968">
    <property type="component" value="Unassembled WGS sequence"/>
</dbReference>
<reference evidence="1 2" key="1">
    <citation type="submission" date="2018-03" db="EMBL/GenBank/DDBJ databases">
        <title>Draft Genome Sequences of the Obligatory Marine Myxobacteria Enhygromyxa salina SWB005.</title>
        <authorList>
            <person name="Poehlein A."/>
            <person name="Moghaddam J.A."/>
            <person name="Harms H."/>
            <person name="Alanjari M."/>
            <person name="Koenig G.M."/>
            <person name="Daniel R."/>
            <person name="Schaeberle T.F."/>
        </authorList>
    </citation>
    <scope>NUCLEOTIDE SEQUENCE [LARGE SCALE GENOMIC DNA]</scope>
    <source>
        <strain evidence="1 2">SWB005</strain>
    </source>
</reference>
<evidence type="ECO:0000313" key="2">
    <source>
        <dbReference type="Proteomes" id="UP000237968"/>
    </source>
</evidence>
<dbReference type="Pfam" id="PF14026">
    <property type="entry name" value="SCO4226-like"/>
    <property type="match status" value="1"/>
</dbReference>
<proteinExistence type="predicted"/>
<protein>
    <recommendedName>
        <fullName evidence="3">DUF3303 domain-containing protein</fullName>
    </recommendedName>
</protein>
<dbReference type="AlphaFoldDB" id="A0A2S9XBE2"/>
<evidence type="ECO:0008006" key="3">
    <source>
        <dbReference type="Google" id="ProtNLM"/>
    </source>
</evidence>
<dbReference type="InterPro" id="IPR025336">
    <property type="entry name" value="SCO4226-like"/>
</dbReference>
<evidence type="ECO:0000313" key="1">
    <source>
        <dbReference type="EMBL" id="PRP90174.1"/>
    </source>
</evidence>
<accession>A0A2S9XBE2</accession>
<gene>
    <name evidence="1" type="ORF">ENSA5_66960</name>
</gene>
<keyword evidence="2" id="KW-1185">Reference proteome</keyword>
<organism evidence="1 2">
    <name type="scientific">Enhygromyxa salina</name>
    <dbReference type="NCBI Taxonomy" id="215803"/>
    <lineage>
        <taxon>Bacteria</taxon>
        <taxon>Pseudomonadati</taxon>
        <taxon>Myxococcota</taxon>
        <taxon>Polyangia</taxon>
        <taxon>Nannocystales</taxon>
        <taxon>Nannocystaceae</taxon>
        <taxon>Enhygromyxa</taxon>
    </lineage>
</organism>
<dbReference type="InterPro" id="IPR042557">
    <property type="entry name" value="SCO4226"/>
</dbReference>
<sequence>MPQYMTIHRAPGLLREQWAENAPSVHAGEHARFVQAHVNLGAGFIFTIYEAPSQDKLIEQFEELGLPYEEIHEVQFSQSFAEMEQMLKQMGQLS</sequence>
<dbReference type="EMBL" id="PVNK01000292">
    <property type="protein sequence ID" value="PRP90174.1"/>
    <property type="molecule type" value="Genomic_DNA"/>
</dbReference>
<dbReference type="OrthoDB" id="4729421at2"/>
<dbReference type="Gene3D" id="3.30.70.3090">
    <property type="entry name" value="ORF SCO4226, nickel-binding ferredoxin-like monomer"/>
    <property type="match status" value="1"/>
</dbReference>
<name>A0A2S9XBE2_9BACT</name>